<protein>
    <recommendedName>
        <fullName evidence="8">GOLD domain-containing protein</fullName>
    </recommendedName>
</protein>
<name>U6KRZ7_EIMTE</name>
<reference evidence="9" key="2">
    <citation type="submission" date="2013-10" db="EMBL/GenBank/DDBJ databases">
        <authorList>
            <person name="Aslett M."/>
        </authorList>
    </citation>
    <scope>NUCLEOTIDE SEQUENCE [LARGE SCALE GENOMIC DNA]</scope>
    <source>
        <strain evidence="9">Houghton</strain>
    </source>
</reference>
<dbReference type="AlphaFoldDB" id="U6KRZ7"/>
<dbReference type="InterPro" id="IPR009038">
    <property type="entry name" value="GOLD_dom"/>
</dbReference>
<dbReference type="EMBL" id="HG675342">
    <property type="protein sequence ID" value="CDJ40887.1"/>
    <property type="molecule type" value="Genomic_DNA"/>
</dbReference>
<organism evidence="9 10">
    <name type="scientific">Eimeria tenella</name>
    <name type="common">Coccidian parasite</name>
    <dbReference type="NCBI Taxonomy" id="5802"/>
    <lineage>
        <taxon>Eukaryota</taxon>
        <taxon>Sar</taxon>
        <taxon>Alveolata</taxon>
        <taxon>Apicomplexa</taxon>
        <taxon>Conoidasida</taxon>
        <taxon>Coccidia</taxon>
        <taxon>Eucoccidiorida</taxon>
        <taxon>Eimeriorina</taxon>
        <taxon>Eimeriidae</taxon>
        <taxon>Eimeria</taxon>
    </lineage>
</organism>
<keyword evidence="4 7" id="KW-0732">Signal</keyword>
<evidence type="ECO:0000256" key="2">
    <source>
        <dbReference type="ARBA" id="ARBA00007104"/>
    </source>
</evidence>
<dbReference type="OMA" id="LWKVIQM"/>
<dbReference type="Proteomes" id="UP000030747">
    <property type="component" value="Unassembled WGS sequence"/>
</dbReference>
<evidence type="ECO:0000256" key="1">
    <source>
        <dbReference type="ARBA" id="ARBA00004479"/>
    </source>
</evidence>
<accession>U6KRZ7</accession>
<keyword evidence="6" id="KW-0472">Membrane</keyword>
<dbReference type="Pfam" id="PF01105">
    <property type="entry name" value="EMP24_GP25L"/>
    <property type="match status" value="1"/>
</dbReference>
<gene>
    <name evidence="9" type="ORF">ETH_00006240</name>
</gene>
<comment type="subcellular location">
    <subcellularLocation>
        <location evidence="1">Membrane</location>
        <topology evidence="1">Single-pass type I membrane protein</topology>
    </subcellularLocation>
</comment>
<evidence type="ECO:0000256" key="7">
    <source>
        <dbReference type="SAM" id="SignalP"/>
    </source>
</evidence>
<evidence type="ECO:0000256" key="5">
    <source>
        <dbReference type="ARBA" id="ARBA00022989"/>
    </source>
</evidence>
<keyword evidence="5" id="KW-1133">Transmembrane helix</keyword>
<dbReference type="VEuPathDB" id="ToxoDB:ETH2_0725800"/>
<sequence>MSPRSRCFSLLLLLFSFFFSLKILFFADSAAAIMFDLPPQARECFFVKCSDQESEITGSYQSFFGDGSIRVSVEGPVPSHRAAAAAAAQLPPLTPLFSSVEETAQLHAKLPLRGEYAVCVRSLLSFEQTVTIDFHLQTQEKNSHPNQLALEDEALKLKGLMNEVLQKANSLFEQQSHAMVRLGVHAELGESTRRRATLWKSIQMGMQLVLTALQIYFVKSYFEVKTIV</sequence>
<proteinExistence type="inferred from homology"/>
<dbReference type="VEuPathDB" id="ToxoDB:ETH_00006240"/>
<evidence type="ECO:0000256" key="4">
    <source>
        <dbReference type="ARBA" id="ARBA00022729"/>
    </source>
</evidence>
<keyword evidence="10" id="KW-1185">Reference proteome</keyword>
<keyword evidence="3" id="KW-0812">Transmembrane</keyword>
<dbReference type="InterPro" id="IPR015720">
    <property type="entry name" value="Emp24-like"/>
</dbReference>
<dbReference type="GO" id="GO:0016020">
    <property type="term" value="C:membrane"/>
    <property type="evidence" value="ECO:0007669"/>
    <property type="project" value="UniProtKB-SubCell"/>
</dbReference>
<evidence type="ECO:0000313" key="10">
    <source>
        <dbReference type="Proteomes" id="UP000030747"/>
    </source>
</evidence>
<dbReference type="OrthoDB" id="330198at2759"/>
<evidence type="ECO:0000259" key="8">
    <source>
        <dbReference type="SMART" id="SM01190"/>
    </source>
</evidence>
<dbReference type="SMART" id="SM01190">
    <property type="entry name" value="EMP24_GP25L"/>
    <property type="match status" value="1"/>
</dbReference>
<comment type="similarity">
    <text evidence="2">Belongs to the EMP24/GP25L family.</text>
</comment>
<feature type="signal peptide" evidence="7">
    <location>
        <begin position="1"/>
        <end position="32"/>
    </location>
</feature>
<dbReference type="RefSeq" id="XP_013231637.1">
    <property type="nucleotide sequence ID" value="XM_013376183.1"/>
</dbReference>
<evidence type="ECO:0000256" key="3">
    <source>
        <dbReference type="ARBA" id="ARBA00022692"/>
    </source>
</evidence>
<evidence type="ECO:0000256" key="6">
    <source>
        <dbReference type="ARBA" id="ARBA00023136"/>
    </source>
</evidence>
<feature type="domain" description="GOLD" evidence="8">
    <location>
        <begin position="32"/>
        <end position="223"/>
    </location>
</feature>
<evidence type="ECO:0000313" key="9">
    <source>
        <dbReference type="EMBL" id="CDJ40887.1"/>
    </source>
</evidence>
<dbReference type="GeneID" id="25250455"/>
<feature type="chain" id="PRO_5004671797" description="GOLD domain-containing protein" evidence="7">
    <location>
        <begin position="33"/>
        <end position="228"/>
    </location>
</feature>
<dbReference type="PANTHER" id="PTHR22811">
    <property type="entry name" value="TRANSMEMBRANE EMP24 DOMAIN-CONTAINING PROTEIN"/>
    <property type="match status" value="1"/>
</dbReference>
<reference evidence="9" key="1">
    <citation type="submission" date="2013-10" db="EMBL/GenBank/DDBJ databases">
        <title>Genomic analysis of the causative agents of coccidiosis in chickens.</title>
        <authorList>
            <person name="Reid A.J."/>
            <person name="Blake D."/>
            <person name="Billington K."/>
            <person name="Browne H."/>
            <person name="Dunn M."/>
            <person name="Hung S."/>
            <person name="Kawahara F."/>
            <person name="Miranda-Saavedra D."/>
            <person name="Mourier T."/>
            <person name="Nagra H."/>
            <person name="Otto T.D."/>
            <person name="Rawlings N."/>
            <person name="Sanchez A."/>
            <person name="Sanders M."/>
            <person name="Subramaniam C."/>
            <person name="Tay Y."/>
            <person name="Dear P."/>
            <person name="Doerig C."/>
            <person name="Gruber A."/>
            <person name="Parkinson J."/>
            <person name="Shirley M."/>
            <person name="Wan K.L."/>
            <person name="Berriman M."/>
            <person name="Tomley F."/>
            <person name="Pain A."/>
        </authorList>
    </citation>
    <scope>NUCLEOTIDE SEQUENCE [LARGE SCALE GENOMIC DNA]</scope>
    <source>
        <strain evidence="9">Houghton</strain>
    </source>
</reference>